<dbReference type="InterPro" id="IPR006311">
    <property type="entry name" value="TAT_signal"/>
</dbReference>
<gene>
    <name evidence="2" type="ORF">C7419_1011841</name>
</gene>
<evidence type="ECO:0000313" key="2">
    <source>
        <dbReference type="EMBL" id="PWK37954.1"/>
    </source>
</evidence>
<proteinExistence type="predicted"/>
<organism evidence="2 3">
    <name type="scientific">Cupriavidus plantarum</name>
    <dbReference type="NCBI Taxonomy" id="942865"/>
    <lineage>
        <taxon>Bacteria</taxon>
        <taxon>Pseudomonadati</taxon>
        <taxon>Pseudomonadota</taxon>
        <taxon>Betaproteobacteria</taxon>
        <taxon>Burkholderiales</taxon>
        <taxon>Burkholderiaceae</taxon>
        <taxon>Cupriavidus</taxon>
    </lineage>
</organism>
<dbReference type="Proteomes" id="UP000245754">
    <property type="component" value="Unassembled WGS sequence"/>
</dbReference>
<comment type="caution">
    <text evidence="2">The sequence shown here is derived from an EMBL/GenBank/DDBJ whole genome shotgun (WGS) entry which is preliminary data.</text>
</comment>
<reference evidence="2 3" key="1">
    <citation type="submission" date="2018-05" db="EMBL/GenBank/DDBJ databases">
        <title>Genomic Encyclopedia of Type Strains, Phase IV (KMG-V): Genome sequencing to study the core and pangenomes of soil and plant-associated prokaryotes.</title>
        <authorList>
            <person name="Whitman W."/>
        </authorList>
    </citation>
    <scope>NUCLEOTIDE SEQUENCE [LARGE SCALE GENOMIC DNA]</scope>
    <source>
        <strain evidence="2 3">SLV-132</strain>
    </source>
</reference>
<evidence type="ECO:0000313" key="3">
    <source>
        <dbReference type="Proteomes" id="UP000245754"/>
    </source>
</evidence>
<name>A0A316EZ67_9BURK</name>
<protein>
    <submittedName>
        <fullName evidence="2">Uncharacterized protein</fullName>
    </submittedName>
</protein>
<keyword evidence="3" id="KW-1185">Reference proteome</keyword>
<dbReference type="PROSITE" id="PS51318">
    <property type="entry name" value="TAT"/>
    <property type="match status" value="1"/>
</dbReference>
<feature type="region of interest" description="Disordered" evidence="1">
    <location>
        <begin position="1"/>
        <end position="20"/>
    </location>
</feature>
<sequence>MTHGKPQGRPVWKTSDRRQARPMRRAVLSTMVAAAAVAGLAAMSGCASESRSYAPPPGSITDDRAIGDIMVRFTPPEVIVSEDAGQLLAGIAGPYRYLVKRPMSGGVWLVTAISKSPDATLDQAVTVLRAAPRIETAEPDRLLKPHRAIPRTRDMPSN</sequence>
<dbReference type="RefSeq" id="WP_373561902.1">
    <property type="nucleotide sequence ID" value="NZ_QGGT01000001.1"/>
</dbReference>
<evidence type="ECO:0000256" key="1">
    <source>
        <dbReference type="SAM" id="MobiDB-lite"/>
    </source>
</evidence>
<accession>A0A316EZ67</accession>
<dbReference type="AlphaFoldDB" id="A0A316EZ67"/>
<dbReference type="EMBL" id="QGGT01000001">
    <property type="protein sequence ID" value="PWK37954.1"/>
    <property type="molecule type" value="Genomic_DNA"/>
</dbReference>